<dbReference type="GO" id="GO:0004497">
    <property type="term" value="F:monooxygenase activity"/>
    <property type="evidence" value="ECO:0007669"/>
    <property type="project" value="UniProtKB-ARBA"/>
</dbReference>
<dbReference type="RefSeq" id="WP_150459382.1">
    <property type="nucleotide sequence ID" value="NZ_VYKK01000027.1"/>
</dbReference>
<keyword evidence="9" id="KW-1185">Reference proteome</keyword>
<evidence type="ECO:0000256" key="6">
    <source>
        <dbReference type="ARBA" id="ARBA00023063"/>
    </source>
</evidence>
<dbReference type="Pfam" id="PF13806">
    <property type="entry name" value="Rieske_2"/>
    <property type="match status" value="1"/>
</dbReference>
<dbReference type="GO" id="GO:0042128">
    <property type="term" value="P:nitrate assimilation"/>
    <property type="evidence" value="ECO:0007669"/>
    <property type="project" value="UniProtKB-KW"/>
</dbReference>
<dbReference type="AlphaFoldDB" id="A0A5J5FWZ9"/>
<proteinExistence type="predicted"/>
<dbReference type="GO" id="GO:0051537">
    <property type="term" value="F:2 iron, 2 sulfur cluster binding"/>
    <property type="evidence" value="ECO:0007669"/>
    <property type="project" value="UniProtKB-KW"/>
</dbReference>
<keyword evidence="4" id="KW-0408">Iron</keyword>
<dbReference type="SUPFAM" id="SSF50022">
    <property type="entry name" value="ISP domain"/>
    <property type="match status" value="1"/>
</dbReference>
<keyword evidence="1" id="KW-0001">2Fe-2S</keyword>
<keyword evidence="6" id="KW-0534">Nitrate assimilation</keyword>
<dbReference type="Proteomes" id="UP000367750">
    <property type="component" value="Unassembled WGS sequence"/>
</dbReference>
<dbReference type="Gene3D" id="2.102.10.10">
    <property type="entry name" value="Rieske [2Fe-2S] iron-sulphur domain"/>
    <property type="match status" value="1"/>
</dbReference>
<dbReference type="InterPro" id="IPR036922">
    <property type="entry name" value="Rieske_2Fe-2S_sf"/>
</dbReference>
<keyword evidence="2" id="KW-0479">Metal-binding</keyword>
<evidence type="ECO:0000313" key="8">
    <source>
        <dbReference type="EMBL" id="KAA8998375.1"/>
    </source>
</evidence>
<sequence length="110" mass="12123">MGLEQASAVQEKIRVVRMEQLLPRIGRSFRIKDEEIAVFRLSDGTIKAVGNKGPNKLGPLAEGTVSGEYVFCPVRDCRVSLIDGRVQEPDEGSVPTYATTVEDGEVFIWV</sequence>
<evidence type="ECO:0000259" key="7">
    <source>
        <dbReference type="PROSITE" id="PS51296"/>
    </source>
</evidence>
<accession>A0A5J5FWZ9</accession>
<dbReference type="InterPro" id="IPR012748">
    <property type="entry name" value="Rieske-like_NirD"/>
</dbReference>
<dbReference type="OrthoDB" id="593800at2"/>
<comment type="caution">
    <text evidence="8">The sequence shown here is derived from an EMBL/GenBank/DDBJ whole genome shotgun (WGS) entry which is preliminary data.</text>
</comment>
<dbReference type="PROSITE" id="PS51296">
    <property type="entry name" value="RIESKE"/>
    <property type="match status" value="1"/>
</dbReference>
<name>A0A5J5FWZ9_9BACL</name>
<evidence type="ECO:0000313" key="9">
    <source>
        <dbReference type="Proteomes" id="UP000367750"/>
    </source>
</evidence>
<evidence type="ECO:0000256" key="4">
    <source>
        <dbReference type="ARBA" id="ARBA00023004"/>
    </source>
</evidence>
<keyword evidence="3" id="KW-0560">Oxidoreductase</keyword>
<reference evidence="8 9" key="1">
    <citation type="submission" date="2019-09" db="EMBL/GenBank/DDBJ databases">
        <title>Bacillus ochoae sp. nov., Paenibacillus whitsoniae sp. nov., Paenibacillus spiritus sp. nov. Isolated from the Mars Exploration Rover during spacecraft assembly.</title>
        <authorList>
            <person name="Seuylemezian A."/>
            <person name="Vaishampayan P."/>
        </authorList>
    </citation>
    <scope>NUCLEOTIDE SEQUENCE [LARGE SCALE GENOMIC DNA]</scope>
    <source>
        <strain evidence="8 9">MER_111</strain>
    </source>
</reference>
<dbReference type="GO" id="GO:0016705">
    <property type="term" value="F:oxidoreductase activity, acting on paired donors, with incorporation or reduction of molecular oxygen"/>
    <property type="evidence" value="ECO:0007669"/>
    <property type="project" value="UniProtKB-ARBA"/>
</dbReference>
<dbReference type="GO" id="GO:0008942">
    <property type="term" value="F:nitrite reductase [NAD(P)H] activity"/>
    <property type="evidence" value="ECO:0007669"/>
    <property type="project" value="InterPro"/>
</dbReference>
<evidence type="ECO:0000256" key="2">
    <source>
        <dbReference type="ARBA" id="ARBA00022723"/>
    </source>
</evidence>
<protein>
    <submittedName>
        <fullName evidence="8">Nitrite reductase</fullName>
    </submittedName>
</protein>
<dbReference type="EMBL" id="VYKK01000027">
    <property type="protein sequence ID" value="KAA8998375.1"/>
    <property type="molecule type" value="Genomic_DNA"/>
</dbReference>
<feature type="domain" description="Rieske" evidence="7">
    <location>
        <begin position="13"/>
        <end position="108"/>
    </location>
</feature>
<organism evidence="8 9">
    <name type="scientific">Paenibacillus spiritus</name>
    <dbReference type="NCBI Taxonomy" id="2496557"/>
    <lineage>
        <taxon>Bacteria</taxon>
        <taxon>Bacillati</taxon>
        <taxon>Bacillota</taxon>
        <taxon>Bacilli</taxon>
        <taxon>Bacillales</taxon>
        <taxon>Paenibacillaceae</taxon>
        <taxon>Paenibacillus</taxon>
    </lineage>
</organism>
<gene>
    <name evidence="8" type="ORF">F4V43_16625</name>
</gene>
<dbReference type="InterPro" id="IPR017941">
    <property type="entry name" value="Rieske_2Fe-2S"/>
</dbReference>
<keyword evidence="5" id="KW-0411">Iron-sulfur</keyword>
<dbReference type="GO" id="GO:0046872">
    <property type="term" value="F:metal ion binding"/>
    <property type="evidence" value="ECO:0007669"/>
    <property type="project" value="UniProtKB-KW"/>
</dbReference>
<evidence type="ECO:0000256" key="3">
    <source>
        <dbReference type="ARBA" id="ARBA00023002"/>
    </source>
</evidence>
<evidence type="ECO:0000256" key="1">
    <source>
        <dbReference type="ARBA" id="ARBA00022714"/>
    </source>
</evidence>
<evidence type="ECO:0000256" key="5">
    <source>
        <dbReference type="ARBA" id="ARBA00023014"/>
    </source>
</evidence>